<proteinExistence type="predicted"/>
<evidence type="ECO:0000313" key="3">
    <source>
        <dbReference type="Proteomes" id="UP000186136"/>
    </source>
</evidence>
<dbReference type="Proteomes" id="UP000186136">
    <property type="component" value="Unassembled WGS sequence"/>
</dbReference>
<keyword evidence="1" id="KW-0472">Membrane</keyword>
<dbReference type="GO" id="GO:0042407">
    <property type="term" value="P:cristae formation"/>
    <property type="evidence" value="ECO:0007669"/>
    <property type="project" value="InterPro"/>
</dbReference>
<gene>
    <name evidence="2" type="ORF">PMKS-001894</name>
</gene>
<evidence type="ECO:0000256" key="1">
    <source>
        <dbReference type="RuleBase" id="RU363021"/>
    </source>
</evidence>
<protein>
    <recommendedName>
        <fullName evidence="1">MICOS complex subunit</fullName>
    </recommendedName>
</protein>
<organism evidence="2 3">
    <name type="scientific">Pichia membranifaciens</name>
    <dbReference type="NCBI Taxonomy" id="4926"/>
    <lineage>
        <taxon>Eukaryota</taxon>
        <taxon>Fungi</taxon>
        <taxon>Dikarya</taxon>
        <taxon>Ascomycota</taxon>
        <taxon>Saccharomycotina</taxon>
        <taxon>Pichiomycetes</taxon>
        <taxon>Pichiales</taxon>
        <taxon>Pichiaceae</taxon>
        <taxon>Pichia</taxon>
    </lineage>
</organism>
<dbReference type="PANTHER" id="PTHR28268:SF1">
    <property type="entry name" value="MICOS SUBUNIT MIC26"/>
    <property type="match status" value="1"/>
</dbReference>
<keyword evidence="3" id="KW-1185">Reference proteome</keyword>
<comment type="caution">
    <text evidence="2">The sequence shown here is derived from an EMBL/GenBank/DDBJ whole genome shotgun (WGS) entry which is preliminary data.</text>
</comment>
<dbReference type="PANTHER" id="PTHR28268">
    <property type="entry name" value="MICOS SUBUNIT MIC26"/>
    <property type="match status" value="1"/>
</dbReference>
<sequence length="240" mass="27079">MLSNSFKTGVAISSTTLFYMANSRQTVKCEGPKRSFYNDETQVAAAIGTPSEPQVPKLVQEELTAESFLESKLKVAREELLKYFDLSKQIYIEKSEEYFDTERKVTSTLSSLHNKREELFPNALYVLTGGLFGSVLARKRNILFKLVSPLACGVLSFKLFFPHTFDNVFGYLDKAERDNLPDVYTKQTDLINKAEDFVKKTSESSEAGVKEISSIFEKAKSTIAEYTGLNVDQIISEKKK</sequence>
<keyword evidence="1" id="KW-0496">Mitochondrion</keyword>
<dbReference type="InterPro" id="IPR033181">
    <property type="entry name" value="Mic26_fungi"/>
</dbReference>
<comment type="subcellular location">
    <subcellularLocation>
        <location evidence="1">Mitochondrion inner membrane</location>
    </subcellularLocation>
</comment>
<dbReference type="InterPro" id="IPR019166">
    <property type="entry name" value="MIC26/MIC27"/>
</dbReference>
<accession>A0A1Q2YGB0</accession>
<comment type="subunit">
    <text evidence="1">Component of the mitochondrial contact site and cristae organizing system (MICOS) complex.</text>
</comment>
<name>A0A1Q2YGB0_9ASCO</name>
<comment type="function">
    <text evidence="1">Component of the MICOS complex, a large protein complex of the mitochondrial inner membrane that plays crucial roles in the maintenance of crista junctions, inner membrane architecture, and formation of contact sites to the outer membrane.</text>
</comment>
<evidence type="ECO:0000313" key="2">
    <source>
        <dbReference type="EMBL" id="GAV28423.1"/>
    </source>
</evidence>
<dbReference type="GO" id="GO:0061617">
    <property type="term" value="C:MICOS complex"/>
    <property type="evidence" value="ECO:0007669"/>
    <property type="project" value="UniProtKB-UniRule"/>
</dbReference>
<dbReference type="OrthoDB" id="2399148at2759"/>
<dbReference type="Pfam" id="PF09769">
    <property type="entry name" value="ApoO"/>
    <property type="match status" value="1"/>
</dbReference>
<keyword evidence="1" id="KW-0999">Mitochondrion inner membrane</keyword>
<dbReference type="AlphaFoldDB" id="A0A1Q2YGB0"/>
<dbReference type="GO" id="GO:0044284">
    <property type="term" value="C:mitochondrial crista junction"/>
    <property type="evidence" value="ECO:0007669"/>
    <property type="project" value="TreeGrafter"/>
</dbReference>
<dbReference type="EMBL" id="BDGI01000069">
    <property type="protein sequence ID" value="GAV28423.1"/>
    <property type="molecule type" value="Genomic_DNA"/>
</dbReference>
<reference evidence="2 3" key="1">
    <citation type="submission" date="2016-08" db="EMBL/GenBank/DDBJ databases">
        <title>Whole genome shotgun sequence of Pichia membranifaciens KS47-1.</title>
        <authorList>
            <person name="Konishi M."/>
            <person name="Ishida M."/>
            <person name="Arakawa T."/>
            <person name="Kato Y."/>
            <person name="Horiuchi J."/>
        </authorList>
    </citation>
    <scope>NUCLEOTIDE SEQUENCE [LARGE SCALE GENOMIC DNA]</scope>
    <source>
        <strain evidence="2 3">KS47-1</strain>
    </source>
</reference>